<evidence type="ECO:0000259" key="2">
    <source>
        <dbReference type="PROSITE" id="PS50042"/>
    </source>
</evidence>
<evidence type="ECO:0000313" key="4">
    <source>
        <dbReference type="Proteomes" id="UP000247536"/>
    </source>
</evidence>
<dbReference type="EMBL" id="QJRY01000008">
    <property type="protein sequence ID" value="PYB70796.1"/>
    <property type="molecule type" value="Genomic_DNA"/>
</dbReference>
<organism evidence="3 4">
    <name type="scientific">Rhizobium wuzhouense</name>
    <dbReference type="NCBI Taxonomy" id="1986026"/>
    <lineage>
        <taxon>Bacteria</taxon>
        <taxon>Pseudomonadati</taxon>
        <taxon>Pseudomonadota</taxon>
        <taxon>Alphaproteobacteria</taxon>
        <taxon>Hyphomicrobiales</taxon>
        <taxon>Rhizobiaceae</taxon>
        <taxon>Rhizobium/Agrobacterium group</taxon>
        <taxon>Rhizobium</taxon>
    </lineage>
</organism>
<dbReference type="InterPro" id="IPR018490">
    <property type="entry name" value="cNMP-bd_dom_sf"/>
</dbReference>
<feature type="transmembrane region" description="Helical" evidence="1">
    <location>
        <begin position="289"/>
        <end position="309"/>
    </location>
</feature>
<dbReference type="Pfam" id="PF02517">
    <property type="entry name" value="Rce1-like"/>
    <property type="match status" value="1"/>
</dbReference>
<dbReference type="SMART" id="SM00100">
    <property type="entry name" value="cNMP"/>
    <property type="match status" value="1"/>
</dbReference>
<dbReference type="Proteomes" id="UP000247536">
    <property type="component" value="Unassembled WGS sequence"/>
</dbReference>
<dbReference type="PROSITE" id="PS00889">
    <property type="entry name" value="CNMP_BINDING_2"/>
    <property type="match status" value="1"/>
</dbReference>
<comment type="caution">
    <text evidence="3">The sequence shown here is derived from an EMBL/GenBank/DDBJ whole genome shotgun (WGS) entry which is preliminary data.</text>
</comment>
<keyword evidence="1" id="KW-0472">Membrane</keyword>
<feature type="transmembrane region" description="Helical" evidence="1">
    <location>
        <begin position="370"/>
        <end position="389"/>
    </location>
</feature>
<dbReference type="PANTHER" id="PTHR10217">
    <property type="entry name" value="VOLTAGE AND LIGAND GATED POTASSIUM CHANNEL"/>
    <property type="match status" value="1"/>
</dbReference>
<dbReference type="InterPro" id="IPR003675">
    <property type="entry name" value="Rce1/LyrA-like_dom"/>
</dbReference>
<dbReference type="CDD" id="cd00038">
    <property type="entry name" value="CAP_ED"/>
    <property type="match status" value="1"/>
</dbReference>
<protein>
    <recommendedName>
        <fullName evidence="2">Cyclic nucleotide-binding domain-containing protein</fullName>
    </recommendedName>
</protein>
<feature type="domain" description="Cyclic nucleotide-binding" evidence="2">
    <location>
        <begin position="35"/>
        <end position="135"/>
    </location>
</feature>
<dbReference type="PROSITE" id="PS50042">
    <property type="entry name" value="CNMP_BINDING_3"/>
    <property type="match status" value="1"/>
</dbReference>
<dbReference type="InterPro" id="IPR014710">
    <property type="entry name" value="RmlC-like_jellyroll"/>
</dbReference>
<accession>A0ABX5NNR7</accession>
<proteinExistence type="predicted"/>
<feature type="transmembrane region" description="Helical" evidence="1">
    <location>
        <begin position="176"/>
        <end position="198"/>
    </location>
</feature>
<evidence type="ECO:0000313" key="3">
    <source>
        <dbReference type="EMBL" id="PYB70796.1"/>
    </source>
</evidence>
<feature type="transmembrane region" description="Helical" evidence="1">
    <location>
        <begin position="345"/>
        <end position="363"/>
    </location>
</feature>
<reference evidence="3 4" key="1">
    <citation type="submission" date="2018-06" db="EMBL/GenBank/DDBJ databases">
        <title>Rhizobium wuzhouense sp. nov., isolated from roots of Oryza officinalis.</title>
        <authorList>
            <person name="Yuan T."/>
        </authorList>
    </citation>
    <scope>NUCLEOTIDE SEQUENCE [LARGE SCALE GENOMIC DNA]</scope>
    <source>
        <strain evidence="3 4">W44</strain>
    </source>
</reference>
<dbReference type="InterPro" id="IPR000595">
    <property type="entry name" value="cNMP-bd_dom"/>
</dbReference>
<dbReference type="PANTHER" id="PTHR10217:SF435">
    <property type="entry name" value="POTASSIUM VOLTAGE-GATED CHANNEL PROTEIN EAG"/>
    <property type="match status" value="1"/>
</dbReference>
<dbReference type="Pfam" id="PF00027">
    <property type="entry name" value="cNMP_binding"/>
    <property type="match status" value="1"/>
</dbReference>
<evidence type="ECO:0000256" key="1">
    <source>
        <dbReference type="SAM" id="Phobius"/>
    </source>
</evidence>
<keyword evidence="4" id="KW-1185">Reference proteome</keyword>
<name>A0ABX5NNR7_9HYPH</name>
<dbReference type="InterPro" id="IPR050818">
    <property type="entry name" value="KCNH_animal-type"/>
</dbReference>
<feature type="transmembrane region" description="Helical" evidence="1">
    <location>
        <begin position="218"/>
        <end position="235"/>
    </location>
</feature>
<feature type="transmembrane region" description="Helical" evidence="1">
    <location>
        <begin position="247"/>
        <end position="269"/>
    </location>
</feature>
<dbReference type="SUPFAM" id="SSF51206">
    <property type="entry name" value="cAMP-binding domain-like"/>
    <property type="match status" value="1"/>
</dbReference>
<keyword evidence="1" id="KW-0812">Transmembrane</keyword>
<keyword evidence="1" id="KW-1133">Transmembrane helix</keyword>
<gene>
    <name evidence="3" type="ORF">DMY87_20250</name>
</gene>
<dbReference type="InterPro" id="IPR018488">
    <property type="entry name" value="cNMP-bd_CS"/>
</dbReference>
<dbReference type="Gene3D" id="2.60.120.10">
    <property type="entry name" value="Jelly Rolls"/>
    <property type="match status" value="1"/>
</dbReference>
<sequence>MISASILVRGPYMTIAQTDLLRESQEFSEKLLKHTTIRVSETYLEDFRQHVGTVRYSAGETIFNQGDDSSFAVLIASGEIEVFAPDSGDTLSVAGDGALIGELGMISGDPRSASARALSPVRGWVIERSDYREFLSDRPELATLFFRKIYAQLSASYGKLREQYVALEDADRRYHALAFMFVTIVLMVNVYALVNGMILGSLKANHQDAMIFWTSRAMELWGGFILWGLTVRCGLTRHDMGIRRANLGRSIAMGVLISLPALAAMAHFRTQLYPQLAGTPLVDPAQLTLSVYTYILVAALQEWICRGVFLTSIAKLMPGRMRPAAAVVISSLVFSTLHLHYSSSLAVVALVTGIVWGALFLAYRNLAGPVVSHFILGNAATLMGIWAIWQGG</sequence>
<feature type="transmembrane region" description="Helical" evidence="1">
    <location>
        <begin position="321"/>
        <end position="339"/>
    </location>
</feature>